<evidence type="ECO:0000313" key="1">
    <source>
        <dbReference type="EMBL" id="ESA23108.1"/>
    </source>
</evidence>
<dbReference type="AlphaFoldDB" id="U9UX38"/>
<gene>
    <name evidence="1" type="ORF">GLOINDRAFT_15762</name>
</gene>
<sequence length="133" mass="15552">MISFGTPRFPKRFGTQYFQTLTWNASWTIQGEIDARERLPGRNGYEVHGPVSFWAEFEAFRTPLGRNFEGPEHRQTPFQRFWVPILLKVFWMLNCNGSGLLGYIFQSCLFQKFFPFVDLFVGIEPTGTTSKPW</sequence>
<name>U9UX38_RHIID</name>
<protein>
    <submittedName>
        <fullName evidence="1">Uncharacterized protein</fullName>
    </submittedName>
</protein>
<dbReference type="HOGENOM" id="CLU_1907748_0_0_1"/>
<organism evidence="1">
    <name type="scientific">Rhizophagus irregularis (strain DAOM 181602 / DAOM 197198 / MUCL 43194)</name>
    <name type="common">Arbuscular mycorrhizal fungus</name>
    <name type="synonym">Glomus intraradices</name>
    <dbReference type="NCBI Taxonomy" id="747089"/>
    <lineage>
        <taxon>Eukaryota</taxon>
        <taxon>Fungi</taxon>
        <taxon>Fungi incertae sedis</taxon>
        <taxon>Mucoromycota</taxon>
        <taxon>Glomeromycotina</taxon>
        <taxon>Glomeromycetes</taxon>
        <taxon>Glomerales</taxon>
        <taxon>Glomeraceae</taxon>
        <taxon>Rhizophagus</taxon>
    </lineage>
</organism>
<accession>U9UX38</accession>
<dbReference type="VEuPathDB" id="FungiDB:RhiirFUN_000765"/>
<proteinExistence type="predicted"/>
<reference evidence="1" key="1">
    <citation type="submission" date="2013-07" db="EMBL/GenBank/DDBJ databases">
        <title>The genome of an arbuscular mycorrhizal fungus provides insights into the evolution of the oldest plant symbiosis.</title>
        <authorList>
            <consortium name="DOE Joint Genome Institute"/>
            <person name="Tisserant E."/>
            <person name="Malbreil M."/>
            <person name="Kuo A."/>
            <person name="Kohler A."/>
            <person name="Symeonidi A."/>
            <person name="Balestrini R."/>
            <person name="Charron P."/>
            <person name="Duensing N."/>
            <person name="Frei-dit-Frey N."/>
            <person name="Gianinazzi-Pearson V."/>
            <person name="Gilbert B."/>
            <person name="Handa Y."/>
            <person name="Hijri M."/>
            <person name="Kaul R."/>
            <person name="Kawaguchi M."/>
            <person name="Krajinski F."/>
            <person name="Lammers P."/>
            <person name="Lapierre D."/>
            <person name="Masclaux F.G."/>
            <person name="Murat C."/>
            <person name="Morin E."/>
            <person name="Ndikumana S."/>
            <person name="Pagni M."/>
            <person name="Petitpierre D."/>
            <person name="Requena N."/>
            <person name="Rosikiewicz P."/>
            <person name="Riley R."/>
            <person name="Saito K."/>
            <person name="San Clemente H."/>
            <person name="Shapiro H."/>
            <person name="van Tuinen D."/>
            <person name="Becard G."/>
            <person name="Bonfante P."/>
            <person name="Paszkowski U."/>
            <person name="Shachar-Hill Y."/>
            <person name="Young J.P."/>
            <person name="Sanders I.R."/>
            <person name="Henrissat B."/>
            <person name="Rensing S.A."/>
            <person name="Grigoriev I.V."/>
            <person name="Corradi N."/>
            <person name="Roux C."/>
            <person name="Martin F."/>
        </authorList>
    </citation>
    <scope>NUCLEOTIDE SEQUENCE</scope>
    <source>
        <strain evidence="1">DAOM 197198</strain>
    </source>
</reference>
<dbReference type="EMBL" id="KI275022">
    <property type="protein sequence ID" value="ESA23108.1"/>
    <property type="molecule type" value="Genomic_DNA"/>
</dbReference>